<dbReference type="InterPro" id="IPR014729">
    <property type="entry name" value="Rossmann-like_a/b/a_fold"/>
</dbReference>
<feature type="region of interest" description="Disordered" evidence="10">
    <location>
        <begin position="538"/>
        <end position="577"/>
    </location>
</feature>
<dbReference type="PANTHER" id="PTHR43097:SF5">
    <property type="entry name" value="GLUTAMATE--TRNA LIGASE"/>
    <property type="match status" value="1"/>
</dbReference>
<dbReference type="PANTHER" id="PTHR43097">
    <property type="entry name" value="GLUTAMINE-TRNA LIGASE"/>
    <property type="match status" value="1"/>
</dbReference>
<evidence type="ECO:0000256" key="4">
    <source>
        <dbReference type="ARBA" id="ARBA00022741"/>
    </source>
</evidence>
<dbReference type="RefSeq" id="WP_015692022.1">
    <property type="nucleotide sequence ID" value="NC_016940.1"/>
</dbReference>
<dbReference type="AlphaFoldDB" id="H6LAA2"/>
<dbReference type="Gene3D" id="2.40.240.10">
    <property type="entry name" value="Ribosomal Protein L25, Chain P"/>
    <property type="match status" value="2"/>
</dbReference>
<dbReference type="KEGG" id="sgn:SGRA_1652"/>
<keyword evidence="3 9" id="KW-0436">Ligase</keyword>
<dbReference type="InterPro" id="IPR050132">
    <property type="entry name" value="Gln/Glu-tRNA_Ligase"/>
</dbReference>
<dbReference type="NCBIfam" id="NF011291">
    <property type="entry name" value="PRK14703.1"/>
    <property type="match status" value="1"/>
</dbReference>
<organism evidence="14 15">
    <name type="scientific">Saprospira grandis (strain Lewin)</name>
    <dbReference type="NCBI Taxonomy" id="984262"/>
    <lineage>
        <taxon>Bacteria</taxon>
        <taxon>Pseudomonadati</taxon>
        <taxon>Bacteroidota</taxon>
        <taxon>Saprospiria</taxon>
        <taxon>Saprospirales</taxon>
        <taxon>Saprospiraceae</taxon>
        <taxon>Saprospira</taxon>
    </lineage>
</organism>
<protein>
    <recommendedName>
        <fullName evidence="8">Glutamine--tRNA ligase</fullName>
        <ecNumber evidence="8">6.1.1.18</ecNumber>
    </recommendedName>
</protein>
<dbReference type="InterPro" id="IPR020059">
    <property type="entry name" value="Glu/Gln-tRNA-synth_Ib_codon-bd"/>
</dbReference>
<dbReference type="PRINTS" id="PR00987">
    <property type="entry name" value="TRNASYNTHGLU"/>
</dbReference>
<keyword evidence="5 9" id="KW-0067">ATP-binding</keyword>
<dbReference type="FunFam" id="3.40.50.620:FF:000037">
    <property type="entry name" value="Glutamine--tRNA ligase cytoplasmic"/>
    <property type="match status" value="1"/>
</dbReference>
<feature type="domain" description="Glutamyl/glutaminyl-tRNA synthetase class Ib catalytic" evidence="11">
    <location>
        <begin position="33"/>
        <end position="338"/>
    </location>
</feature>
<evidence type="ECO:0000256" key="5">
    <source>
        <dbReference type="ARBA" id="ARBA00022840"/>
    </source>
</evidence>
<dbReference type="InterPro" id="IPR020058">
    <property type="entry name" value="Glu/Gln-tRNA-synth_Ib_cat-dom"/>
</dbReference>
<evidence type="ECO:0000259" key="13">
    <source>
        <dbReference type="Pfam" id="PF20974"/>
    </source>
</evidence>
<dbReference type="OrthoDB" id="9801560at2"/>
<sequence length="577" mass="66337">MSKVEENDKPKESLNFIEQIIVEHNENGRFGGQVHTRFPPEPNGYLHIGHAKAICVNFGIAEKFGGKTNLRFDDTNPATESSEYVESIKKDVRWLGFDWEEREYYASDYFQTLYEYAVTLIQKGLAYVDFTSAEEMDRQKRAEEASEYRSRSIEENLAEFEKMKAGEYEEGICVLRAKIDMSHPNRLMRDPIIYRVKNMAHHRTGDAWNIYPMYDMAHGQSDSIEGITHSLCSLEFLPHRDLYEWLTKNLGIHEPQQLEFSRLNLNYTITSKRKLKQLVEEGHVSGWDDPRMPTLSGMRRRGYPPMAIRNFIEKVGVSKREQFIDLSLLEFCVREELNKVATRALCVLDPLKVVIENLPEGHCEDMQVVNNPELEDSPMHSMPFTKEIYIERGDFMIDPPKKFFRLGPGRCVRLKGAYIIECTGYETDAQGEVTEVRCRFIENSKSGEDTSGVKAKGTLHWVSIEHAVPVEVRKYDRLFATEAPGKASGNFLDDINPKSLEIIETAYAEPFLKEAKQGEAFQFMRIGYFTLDADSTAEKPCFNQTSPLRDNWGKKKPKGGGQQKKKGGQQKNKKKQN</sequence>
<dbReference type="NCBIfam" id="TIGR00440">
    <property type="entry name" value="glnS"/>
    <property type="match status" value="1"/>
</dbReference>
<dbReference type="GO" id="GO:0005829">
    <property type="term" value="C:cytosol"/>
    <property type="evidence" value="ECO:0007669"/>
    <property type="project" value="TreeGrafter"/>
</dbReference>
<keyword evidence="4 9" id="KW-0547">Nucleotide-binding</keyword>
<dbReference type="STRING" id="984262.SGRA_1652"/>
<dbReference type="GO" id="GO:0006425">
    <property type="term" value="P:glutaminyl-tRNA aminoacylation"/>
    <property type="evidence" value="ECO:0007669"/>
    <property type="project" value="UniProtKB-UniRule"/>
</dbReference>
<dbReference type="EMBL" id="CP002831">
    <property type="protein sequence ID" value="AFC24387.1"/>
    <property type="molecule type" value="Genomic_DNA"/>
</dbReference>
<dbReference type="InterPro" id="IPR004514">
    <property type="entry name" value="Gln-tRNA-synth"/>
</dbReference>
<dbReference type="GO" id="GO:0004819">
    <property type="term" value="F:glutamine-tRNA ligase activity"/>
    <property type="evidence" value="ECO:0007669"/>
    <property type="project" value="UniProtKB-UniRule"/>
</dbReference>
<dbReference type="InterPro" id="IPR000924">
    <property type="entry name" value="Glu/Gln-tRNA-synth"/>
</dbReference>
<evidence type="ECO:0000256" key="2">
    <source>
        <dbReference type="ARBA" id="ARBA00022490"/>
    </source>
</evidence>
<dbReference type="HOGENOM" id="CLU_001882_2_3_10"/>
<dbReference type="Gene3D" id="3.40.50.620">
    <property type="entry name" value="HUPs"/>
    <property type="match status" value="1"/>
</dbReference>
<evidence type="ECO:0000259" key="11">
    <source>
        <dbReference type="Pfam" id="PF00749"/>
    </source>
</evidence>
<evidence type="ECO:0000256" key="3">
    <source>
        <dbReference type="ARBA" id="ARBA00022598"/>
    </source>
</evidence>
<gene>
    <name evidence="14" type="primary">glnS</name>
    <name evidence="14" type="ordered locus">SGRA_1652</name>
</gene>
<dbReference type="InterPro" id="IPR049437">
    <property type="entry name" value="tRNA-synt_1c_C2"/>
</dbReference>
<feature type="domain" description="Glutamyl/glutaminyl-tRNA synthetase class Ib anti-codon binding" evidence="12">
    <location>
        <begin position="341"/>
        <end position="440"/>
    </location>
</feature>
<accession>H6LAA2</accession>
<feature type="domain" description="tRNA synthetases class I (E and Q) anti-codon binding" evidence="13">
    <location>
        <begin position="458"/>
        <end position="532"/>
    </location>
</feature>
<dbReference type="Pfam" id="PF00749">
    <property type="entry name" value="tRNA-synt_1c"/>
    <property type="match status" value="1"/>
</dbReference>
<dbReference type="Proteomes" id="UP000007519">
    <property type="component" value="Chromosome"/>
</dbReference>
<keyword evidence="7 9" id="KW-0030">Aminoacyl-tRNA synthetase</keyword>
<keyword evidence="2" id="KW-0963">Cytoplasm</keyword>
<name>H6LAA2_SAPGL</name>
<evidence type="ECO:0000256" key="10">
    <source>
        <dbReference type="SAM" id="MobiDB-lite"/>
    </source>
</evidence>
<evidence type="ECO:0000256" key="9">
    <source>
        <dbReference type="RuleBase" id="RU363037"/>
    </source>
</evidence>
<reference evidence="14 15" key="1">
    <citation type="journal article" date="2012" name="Stand. Genomic Sci.">
        <title>Complete genome sequencing and analysis of Saprospira grandis str. Lewin, a predatory marine bacterium.</title>
        <authorList>
            <person name="Saw J.H."/>
            <person name="Yuryev A."/>
            <person name="Kanbe M."/>
            <person name="Hou S."/>
            <person name="Young A.G."/>
            <person name="Aizawa S."/>
            <person name="Alam M."/>
        </authorList>
    </citation>
    <scope>NUCLEOTIDE SEQUENCE [LARGE SCALE GENOMIC DNA]</scope>
    <source>
        <strain evidence="14 15">Lewin</strain>
    </source>
</reference>
<dbReference type="SUPFAM" id="SSF52374">
    <property type="entry name" value="Nucleotidylyl transferase"/>
    <property type="match status" value="1"/>
</dbReference>
<evidence type="ECO:0000256" key="6">
    <source>
        <dbReference type="ARBA" id="ARBA00022917"/>
    </source>
</evidence>
<dbReference type="InterPro" id="IPR011035">
    <property type="entry name" value="Ribosomal_bL25/Gln-tRNA_synth"/>
</dbReference>
<proteinExistence type="inferred from homology"/>
<dbReference type="EC" id="6.1.1.18" evidence="8"/>
<dbReference type="Pfam" id="PF03950">
    <property type="entry name" value="tRNA-synt_1c_C"/>
    <property type="match status" value="1"/>
</dbReference>
<evidence type="ECO:0000256" key="1">
    <source>
        <dbReference type="ARBA" id="ARBA00005594"/>
    </source>
</evidence>
<comment type="similarity">
    <text evidence="1 9">Belongs to the class-I aminoacyl-tRNA synthetase family.</text>
</comment>
<feature type="compositionally biased region" description="Basic residues" evidence="10">
    <location>
        <begin position="554"/>
        <end position="577"/>
    </location>
</feature>
<keyword evidence="15" id="KW-1185">Reference proteome</keyword>
<dbReference type="GO" id="GO:0005524">
    <property type="term" value="F:ATP binding"/>
    <property type="evidence" value="ECO:0007669"/>
    <property type="project" value="UniProtKB-KW"/>
</dbReference>
<evidence type="ECO:0000313" key="15">
    <source>
        <dbReference type="Proteomes" id="UP000007519"/>
    </source>
</evidence>
<evidence type="ECO:0000256" key="7">
    <source>
        <dbReference type="ARBA" id="ARBA00023146"/>
    </source>
</evidence>
<dbReference type="Pfam" id="PF20974">
    <property type="entry name" value="tRNA-synt_1c_C2"/>
    <property type="match status" value="1"/>
</dbReference>
<evidence type="ECO:0000313" key="14">
    <source>
        <dbReference type="EMBL" id="AFC24387.1"/>
    </source>
</evidence>
<evidence type="ECO:0000256" key="8">
    <source>
        <dbReference type="NCBIfam" id="TIGR00440"/>
    </source>
</evidence>
<evidence type="ECO:0000259" key="12">
    <source>
        <dbReference type="Pfam" id="PF03950"/>
    </source>
</evidence>
<dbReference type="CDD" id="cd00807">
    <property type="entry name" value="GlnRS_core"/>
    <property type="match status" value="1"/>
</dbReference>
<dbReference type="eggNOG" id="COG0008">
    <property type="taxonomic scope" value="Bacteria"/>
</dbReference>
<dbReference type="SUPFAM" id="SSF50715">
    <property type="entry name" value="Ribosomal protein L25-like"/>
    <property type="match status" value="1"/>
</dbReference>
<keyword evidence="6 9" id="KW-0648">Protein biosynthesis</keyword>
<dbReference type="InterPro" id="IPR020056">
    <property type="entry name" value="Rbsml_bL25/Gln-tRNA_synth_N"/>
</dbReference>